<dbReference type="Pfam" id="PF13144">
    <property type="entry name" value="ChapFlgA"/>
    <property type="match status" value="1"/>
</dbReference>
<dbReference type="PANTHER" id="PTHR36307">
    <property type="entry name" value="FLAGELLA BASAL BODY P-RING FORMATION PROTEIN FLGA"/>
    <property type="match status" value="1"/>
</dbReference>
<keyword evidence="5 7" id="KW-0574">Periplasm</keyword>
<feature type="chain" id="PRO_5011330798" description="Flagella basal body P-ring formation protein FlgA" evidence="7">
    <location>
        <begin position="29"/>
        <end position="242"/>
    </location>
</feature>
<comment type="similarity">
    <text evidence="2 7">Belongs to the FlgA family.</text>
</comment>
<keyword evidence="9" id="KW-0969">Cilium</keyword>
<dbReference type="CDD" id="cd11614">
    <property type="entry name" value="SAF_CpaB_FlgA_like"/>
    <property type="match status" value="1"/>
</dbReference>
<keyword evidence="9" id="KW-0966">Cell projection</keyword>
<evidence type="ECO:0000256" key="2">
    <source>
        <dbReference type="ARBA" id="ARBA00010474"/>
    </source>
</evidence>
<comment type="function">
    <text evidence="6 7">Involved in the assembly process of the P-ring formation. It may associate with FlgF on the rod constituting a structure essential for the P-ring assembly or may act as a modulator protein for the P-ring assembly.</text>
</comment>
<dbReference type="PANTHER" id="PTHR36307:SF1">
    <property type="entry name" value="FLAGELLA BASAL BODY P-RING FORMATION PROTEIN FLGA"/>
    <property type="match status" value="1"/>
</dbReference>
<evidence type="ECO:0000313" key="9">
    <source>
        <dbReference type="EMBL" id="SEK24865.1"/>
    </source>
</evidence>
<evidence type="ECO:0000259" key="8">
    <source>
        <dbReference type="SMART" id="SM00858"/>
    </source>
</evidence>
<dbReference type="InterPro" id="IPR041231">
    <property type="entry name" value="FlgA_N"/>
</dbReference>
<dbReference type="NCBIfam" id="TIGR03170">
    <property type="entry name" value="flgA_cterm"/>
    <property type="match status" value="1"/>
</dbReference>
<keyword evidence="7" id="KW-1005">Bacterial flagellum biogenesis</keyword>
<name>A0A1H7FND2_9GAMM</name>
<evidence type="ECO:0000256" key="7">
    <source>
        <dbReference type="RuleBase" id="RU362063"/>
    </source>
</evidence>
<dbReference type="InterPro" id="IPR013974">
    <property type="entry name" value="SAF"/>
</dbReference>
<keyword evidence="9" id="KW-0282">Flagellum</keyword>
<dbReference type="Pfam" id="PF17656">
    <property type="entry name" value="ChapFlgA_N"/>
    <property type="match status" value="1"/>
</dbReference>
<dbReference type="InterPro" id="IPR017585">
    <property type="entry name" value="SAF_FlgA"/>
</dbReference>
<evidence type="ECO:0000256" key="6">
    <source>
        <dbReference type="ARBA" id="ARBA00025643"/>
    </source>
</evidence>
<dbReference type="Gene3D" id="2.30.30.760">
    <property type="match status" value="1"/>
</dbReference>
<organism evidence="9 10">
    <name type="scientific">Ectothiorhodospira marina</name>
    <dbReference type="NCBI Taxonomy" id="1396821"/>
    <lineage>
        <taxon>Bacteria</taxon>
        <taxon>Pseudomonadati</taxon>
        <taxon>Pseudomonadota</taxon>
        <taxon>Gammaproteobacteria</taxon>
        <taxon>Chromatiales</taxon>
        <taxon>Ectothiorhodospiraceae</taxon>
        <taxon>Ectothiorhodospira</taxon>
    </lineage>
</organism>
<dbReference type="RefSeq" id="WP_090249774.1">
    <property type="nucleotide sequence ID" value="NZ_FOAA01000001.1"/>
</dbReference>
<evidence type="ECO:0000256" key="3">
    <source>
        <dbReference type="ARBA" id="ARBA00014754"/>
    </source>
</evidence>
<comment type="subcellular location">
    <subcellularLocation>
        <location evidence="1 7">Periplasm</location>
    </subcellularLocation>
</comment>
<dbReference type="EMBL" id="FOAA01000001">
    <property type="protein sequence ID" value="SEK24865.1"/>
    <property type="molecule type" value="Genomic_DNA"/>
</dbReference>
<gene>
    <name evidence="9" type="ORF">SAMN05444515_101222</name>
</gene>
<feature type="domain" description="SAF" evidence="8">
    <location>
        <begin position="117"/>
        <end position="179"/>
    </location>
</feature>
<protein>
    <recommendedName>
        <fullName evidence="3 7">Flagella basal body P-ring formation protein FlgA</fullName>
    </recommendedName>
</protein>
<evidence type="ECO:0000256" key="5">
    <source>
        <dbReference type="ARBA" id="ARBA00022764"/>
    </source>
</evidence>
<dbReference type="STRING" id="1396821.SAMN05444515_101222"/>
<sequence length="242" mass="26311">MHKRRGWSGSVLSCLTLCLLVLPPTTLASEVEPHANILETARDFLTEQARQHHGDALEVRVVPGRLDPRLRLRACGAPLEADLPPGGRMVGNTTVGVRCPGPSPWNLYVPMQVNVSGEVVVLDRSLPRGAVLSSTDIRLERKALDGLHSGYLVDPERANHMVLRRALRGGTVLTPHMVEPQRLVHRGERVTLLSENAAISVRMAGEAMADGAYGDRVRVRNLSSRRVVEGRVLSAGVVGVNM</sequence>
<keyword evidence="4 7" id="KW-0732">Signal</keyword>
<dbReference type="AlphaFoldDB" id="A0A1H7FND2"/>
<proteinExistence type="inferred from homology"/>
<evidence type="ECO:0000256" key="4">
    <source>
        <dbReference type="ARBA" id="ARBA00022729"/>
    </source>
</evidence>
<dbReference type="GO" id="GO:0042597">
    <property type="term" value="C:periplasmic space"/>
    <property type="evidence" value="ECO:0007669"/>
    <property type="project" value="UniProtKB-SubCell"/>
</dbReference>
<dbReference type="InterPro" id="IPR039246">
    <property type="entry name" value="Flagellar_FlgA"/>
</dbReference>
<feature type="signal peptide" evidence="7">
    <location>
        <begin position="1"/>
        <end position="28"/>
    </location>
</feature>
<reference evidence="10" key="1">
    <citation type="submission" date="2016-10" db="EMBL/GenBank/DDBJ databases">
        <authorList>
            <person name="Varghese N."/>
            <person name="Submissions S."/>
        </authorList>
    </citation>
    <scope>NUCLEOTIDE SEQUENCE [LARGE SCALE GENOMIC DNA]</scope>
    <source>
        <strain evidence="10">DSM 241</strain>
    </source>
</reference>
<dbReference type="OrthoDB" id="1669037at2"/>
<evidence type="ECO:0000313" key="10">
    <source>
        <dbReference type="Proteomes" id="UP000199256"/>
    </source>
</evidence>
<dbReference type="SMART" id="SM00858">
    <property type="entry name" value="SAF"/>
    <property type="match status" value="1"/>
</dbReference>
<keyword evidence="10" id="KW-1185">Reference proteome</keyword>
<dbReference type="GO" id="GO:0044780">
    <property type="term" value="P:bacterial-type flagellum assembly"/>
    <property type="evidence" value="ECO:0007669"/>
    <property type="project" value="InterPro"/>
</dbReference>
<evidence type="ECO:0000256" key="1">
    <source>
        <dbReference type="ARBA" id="ARBA00004418"/>
    </source>
</evidence>
<accession>A0A1H7FND2</accession>
<dbReference type="Proteomes" id="UP000199256">
    <property type="component" value="Unassembled WGS sequence"/>
</dbReference>
<dbReference type="Gene3D" id="3.90.1210.10">
    <property type="entry name" value="Antifreeze-like/N-acetylneuraminic acid synthase C-terminal domain"/>
    <property type="match status" value="1"/>
</dbReference>